<dbReference type="RefSeq" id="WP_265651988.1">
    <property type="nucleotide sequence ID" value="NZ_CP108133.1"/>
</dbReference>
<evidence type="ECO:0008006" key="4">
    <source>
        <dbReference type="Google" id="ProtNLM"/>
    </source>
</evidence>
<keyword evidence="3" id="KW-1185">Reference proteome</keyword>
<accession>A0ABZ1JY27</accession>
<dbReference type="Proteomes" id="UP001432166">
    <property type="component" value="Chromosome"/>
</dbReference>
<sequence length="300" mass="33492">MTIATVISALTVLTGCTSNPARPTAPAVTASPARELSPAEQGRVDQAEQRLVQRCMVQEGFRYWVFPRVDADTFRAFTYRLVQDDVEWSREHGYGERLRQAFFKAKKRDRNLSYQKGLTPAERDRYTTALQGGRDTPMLSARLPSGGTVRSPGGGCMRFARSELYGDVEAFFQADKIATDLTGVYVPKVMRDPRFTGALKAWSRCMRDLTGRDYADSDAARADVRKRTAGFGASQAQAIETDIAVADATCARRTSLRDIFSRLDREYGDPVRARYADEIATRNRTKLAALRRADRIGAHD</sequence>
<organism evidence="2 3">
    <name type="scientific">Streptomyces tauricus</name>
    <dbReference type="NCBI Taxonomy" id="68274"/>
    <lineage>
        <taxon>Bacteria</taxon>
        <taxon>Bacillati</taxon>
        <taxon>Actinomycetota</taxon>
        <taxon>Actinomycetes</taxon>
        <taxon>Kitasatosporales</taxon>
        <taxon>Streptomycetaceae</taxon>
        <taxon>Streptomyces</taxon>
        <taxon>Streptomyces aurantiacus group</taxon>
    </lineage>
</organism>
<proteinExistence type="predicted"/>
<dbReference type="EMBL" id="CP108133">
    <property type="protein sequence ID" value="WTP54600.1"/>
    <property type="molecule type" value="Genomic_DNA"/>
</dbReference>
<feature type="region of interest" description="Disordered" evidence="1">
    <location>
        <begin position="20"/>
        <end position="44"/>
    </location>
</feature>
<reference evidence="2" key="1">
    <citation type="submission" date="2022-10" db="EMBL/GenBank/DDBJ databases">
        <title>The complete genomes of actinobacterial strains from the NBC collection.</title>
        <authorList>
            <person name="Joergensen T.S."/>
            <person name="Alvarez Arevalo M."/>
            <person name="Sterndorff E.B."/>
            <person name="Faurdal D."/>
            <person name="Vuksanovic O."/>
            <person name="Mourched A.-S."/>
            <person name="Charusanti P."/>
            <person name="Shaw S."/>
            <person name="Blin K."/>
            <person name="Weber T."/>
        </authorList>
    </citation>
    <scope>NUCLEOTIDE SEQUENCE</scope>
    <source>
        <strain evidence="2">NBC_00189</strain>
    </source>
</reference>
<gene>
    <name evidence="2" type="ORF">OG288_43665</name>
</gene>
<evidence type="ECO:0000313" key="2">
    <source>
        <dbReference type="EMBL" id="WTP54600.1"/>
    </source>
</evidence>
<evidence type="ECO:0000256" key="1">
    <source>
        <dbReference type="SAM" id="MobiDB-lite"/>
    </source>
</evidence>
<protein>
    <recommendedName>
        <fullName evidence="4">Lipoprotein</fullName>
    </recommendedName>
</protein>
<name>A0ABZ1JY27_9ACTN</name>
<evidence type="ECO:0000313" key="3">
    <source>
        <dbReference type="Proteomes" id="UP001432166"/>
    </source>
</evidence>